<dbReference type="EMBL" id="JGVH01000024">
    <property type="protein sequence ID" value="KER03672.1"/>
    <property type="molecule type" value="Genomic_DNA"/>
</dbReference>
<dbReference type="GO" id="GO:0042578">
    <property type="term" value="F:phosphoric ester hydrolase activity"/>
    <property type="evidence" value="ECO:0007669"/>
    <property type="project" value="UniProtKB-ARBA"/>
</dbReference>
<dbReference type="Pfam" id="PF04185">
    <property type="entry name" value="Phosphoesterase"/>
    <property type="match status" value="1"/>
</dbReference>
<evidence type="ECO:0000256" key="1">
    <source>
        <dbReference type="ARBA" id="ARBA00022801"/>
    </source>
</evidence>
<dbReference type="InterPro" id="IPR007312">
    <property type="entry name" value="Phosphoesterase"/>
</dbReference>
<dbReference type="AlphaFoldDB" id="A0A081RYB9"/>
<sequence>MQSDNNKESLARSSDDNFKFILNWNKDTGRITLWNINLVENSIISSSPFISFNWLVGKSSHNIVSIGNYIIVTDYETHEYELFEVKFDPYKMTFLSKIPDKSGIFRNIVEGCNIIPLGNFLLFWTPRTGGYSCYPFDPQGDDVIVRTPVKQQKTLCKTWVDHIIIPFQNYLLSIPKDLSKNELWIFDPSLEWNLAGKKASSNTRLSFINSESKKINIGDYLIDIGKDNKINVWKINPAYINGNGEPFFNNISTINSNNGDISLLDVFNDNSINIGFSPMMPMSLLNSDLSPGTIGFMRNKIRKIVYVMFENRSLDHACGWLYEKNAPSVIIGDNRNKKFDGCDSDNNFNIDKNASVIYQGKYKDGKKAPLIVPGYDPHHDHQSVMKQIFGETHTDLYKEKKKPSMAGFVQENGNGETMLAYTPNQLNILNGLAENYAISDKWFCSLPGPTDVNRAFSLTGSSFGAVENFVSGSIYINWPNSPHRSSIWDTLWSNGITDWKIYNYSLWPDFYYTYHLFLKSHIETVDKNKDDYVQGMSKFFADAKSGNLPSFSFIEPAWLDCDNGIMSNSYHPVQDLVHGEHALNDIYNALIEGPDWENTLLVITFDEHGGIYDHVSPPYLNNPYIGDTYPGFNFDLLGVRVPTILVSPWIEKNTLFRPTKPLHYESTSFIATLLKWYGIQKENWWLGERIMNVDTFEDVFTLEKPRKDKPIFKPSQPKEDTPASKMEISDLHLTFLPRIIYHLAQGKLSDDILDKEIDEIIKKSRNLEDMINNITEFQKKMM</sequence>
<keyword evidence="1" id="KW-0378">Hydrolase</keyword>
<dbReference type="Proteomes" id="UP000028002">
    <property type="component" value="Unassembled WGS sequence"/>
</dbReference>
<dbReference type="InterPro" id="IPR017850">
    <property type="entry name" value="Alkaline_phosphatase_core_sf"/>
</dbReference>
<dbReference type="Gene3D" id="3.40.720.10">
    <property type="entry name" value="Alkaline Phosphatase, subunit A"/>
    <property type="match status" value="2"/>
</dbReference>
<proteinExistence type="predicted"/>
<dbReference type="PANTHER" id="PTHR31956:SF1">
    <property type="entry name" value="NON-SPECIFIC PHOSPHOLIPASE C1"/>
    <property type="match status" value="1"/>
</dbReference>
<evidence type="ECO:0000313" key="3">
    <source>
        <dbReference type="Proteomes" id="UP000028002"/>
    </source>
</evidence>
<dbReference type="SUPFAM" id="SSF53649">
    <property type="entry name" value="Alkaline phosphatase-like"/>
    <property type="match status" value="1"/>
</dbReference>
<dbReference type="PATRIC" id="fig|1393735.3.peg.1635"/>
<protein>
    <submittedName>
        <fullName evidence="2">Phospholipase C</fullName>
    </submittedName>
</protein>
<accession>A0A081RYB9</accession>
<reference evidence="2 3" key="1">
    <citation type="submission" date="2014-03" db="EMBL/GenBank/DDBJ databases">
        <title>Draft Genome of Photorhabdus temperata Meg1.</title>
        <authorList>
            <person name="Hurst S.G.IV."/>
            <person name="Morris K."/>
            <person name="Thomas K."/>
            <person name="Tisa L.S."/>
        </authorList>
    </citation>
    <scope>NUCLEOTIDE SEQUENCE [LARGE SCALE GENOMIC DNA]</scope>
    <source>
        <strain evidence="2 3">Meg1</strain>
    </source>
</reference>
<comment type="caution">
    <text evidence="2">The sequence shown here is derived from an EMBL/GenBank/DDBJ whole genome shotgun (WGS) entry which is preliminary data.</text>
</comment>
<evidence type="ECO:0000313" key="2">
    <source>
        <dbReference type="EMBL" id="KER03672.1"/>
    </source>
</evidence>
<dbReference type="GO" id="GO:0009395">
    <property type="term" value="P:phospholipid catabolic process"/>
    <property type="evidence" value="ECO:0007669"/>
    <property type="project" value="TreeGrafter"/>
</dbReference>
<organism evidence="2 3">
    <name type="scientific">Photorhabdus temperata subsp. temperata Meg1</name>
    <dbReference type="NCBI Taxonomy" id="1393735"/>
    <lineage>
        <taxon>Bacteria</taxon>
        <taxon>Pseudomonadati</taxon>
        <taxon>Pseudomonadota</taxon>
        <taxon>Gammaproteobacteria</taxon>
        <taxon>Enterobacterales</taxon>
        <taxon>Morganellaceae</taxon>
        <taxon>Photorhabdus</taxon>
    </lineage>
</organism>
<dbReference type="PANTHER" id="PTHR31956">
    <property type="entry name" value="NON-SPECIFIC PHOSPHOLIPASE C4-RELATED"/>
    <property type="match status" value="1"/>
</dbReference>
<name>A0A081RYB9_PHOTE</name>
<dbReference type="RefSeq" id="WP_051769363.1">
    <property type="nucleotide sequence ID" value="NZ_CAWLUD010000024.1"/>
</dbReference>
<gene>
    <name evidence="2" type="ORF">MEG1DRAFT_01593</name>
</gene>